<organism evidence="6 7">
    <name type="scientific">Porphyromonas gingivicanis</name>
    <dbReference type="NCBI Taxonomy" id="266762"/>
    <lineage>
        <taxon>Bacteria</taxon>
        <taxon>Pseudomonadati</taxon>
        <taxon>Bacteroidota</taxon>
        <taxon>Bacteroidia</taxon>
        <taxon>Bacteroidales</taxon>
        <taxon>Porphyromonadaceae</taxon>
        <taxon>Porphyromonas</taxon>
    </lineage>
</organism>
<feature type="chain" id="PRO_5001998961" description="GLUG domain-containing protein" evidence="5">
    <location>
        <begin position="26"/>
        <end position="739"/>
    </location>
</feature>
<reference evidence="6 7" key="1">
    <citation type="submission" date="2014-08" db="EMBL/GenBank/DDBJ databases">
        <title>Porphyromonas gingivicanis strain:COT-022_OH1391 Genome sequencing.</title>
        <authorList>
            <person name="Wallis C."/>
            <person name="Deusch O."/>
            <person name="O'Flynn C."/>
            <person name="Davis I."/>
            <person name="Jospin G."/>
            <person name="Darling A.E."/>
            <person name="Coil D.A."/>
            <person name="Alexiev A."/>
            <person name="Horsfall A."/>
            <person name="Kirkwood N."/>
            <person name="Harris S."/>
            <person name="Eisen J.A."/>
        </authorList>
    </citation>
    <scope>NUCLEOTIDE SEQUENCE [LARGE SCALE GENOMIC DNA]</scope>
    <source>
        <strain evidence="7">COT-022 OH1391</strain>
    </source>
</reference>
<evidence type="ECO:0000313" key="7">
    <source>
        <dbReference type="Proteomes" id="UP000030134"/>
    </source>
</evidence>
<name>A0A0A2G1B3_9PORP</name>
<evidence type="ECO:0000313" key="6">
    <source>
        <dbReference type="EMBL" id="KGN97073.1"/>
    </source>
</evidence>
<evidence type="ECO:0000256" key="1">
    <source>
        <dbReference type="ARBA" id="ARBA00006067"/>
    </source>
</evidence>
<comment type="caution">
    <text evidence="6">The sequence shown here is derived from an EMBL/GenBank/DDBJ whole genome shotgun (WGS) entry which is preliminary data.</text>
</comment>
<dbReference type="STRING" id="266762.HQ36_08590"/>
<proteinExistence type="inferred from homology"/>
<accession>A0A0A2G1B3</accession>
<keyword evidence="2" id="KW-0645">Protease</keyword>
<protein>
    <recommendedName>
        <fullName evidence="8">GLUG domain-containing protein</fullName>
    </recommendedName>
</protein>
<sequence length="739" mass="79901">MEMKKVTSLFLFVCLLLFCSLQLCAQENQNWSYDFEDAKKAIGDRHKRLELTLNNLKWVSYSLRCNGDANDYVDGKGSARIYGEKASMKEYPYLQLKENKPGGIGTVSFDYRAYKAHEKSQIAWILEVSKDGGTTWSPVGNSFTPTMEVTKLSRRVNVEEGLIRIIRADYSSFDLKTGKSFSSAFNIDNLVITDCEAEEPEQPMLSFSDSELPFGEIYKGASKTMKVELAYKNLLNQPITISIAEAGKETFSVMPNTFTPQEASGTLELEITCTPSSLGRLQSSLLVVSGQLSAELLLSVTAIRQQGVYVFGGGDGSKESPYLMSLPEHLWELSTAVDQDRNSFAGKYFKQTADIDMSDYKNLVPIGTNFGIQGTDQRVFSGYYDGGGHKISKLTLNFSGKNYIGVALFGILKEARIEHLTLSDSNIQADAVVAGIAAAIMGSHISDCHVEKSVVVTATKQPYAGGIACGAFEAPSTIENCTTSASIDVVASIGAGGILAVNAAQGTTISKCVNMGSVYAKRGQVSGIVGYVEDAPLTIQDCANTGKISSDEAVVCGIVGLLYPGIRSAVTVTYCYNAGIVEGAEKVYPITIGAVEASQVFKLEHCYYSSDLYSPSENPLGEPLTTEEMKGEPLLKGLNLGRDFYPWKIFEGKNDGFPLPFGDGSWKPSSIGSVEVTDTFFTVEKGKLISPDGVRIVAVYALDGSVCNPDTLTEGACYVVRAISSRGECIAQKIIVPQL</sequence>
<dbReference type="Gene3D" id="2.60.40.10">
    <property type="entry name" value="Immunoglobulins"/>
    <property type="match status" value="1"/>
</dbReference>
<comment type="similarity">
    <text evidence="1">Belongs to the peptidase C25 family.</text>
</comment>
<dbReference type="eggNOG" id="COG2356">
    <property type="taxonomic scope" value="Bacteria"/>
</dbReference>
<keyword evidence="7" id="KW-1185">Reference proteome</keyword>
<keyword evidence="5" id="KW-0732">Signal</keyword>
<evidence type="ECO:0000256" key="3">
    <source>
        <dbReference type="ARBA" id="ARBA00022807"/>
    </source>
</evidence>
<dbReference type="InterPro" id="IPR013783">
    <property type="entry name" value="Ig-like_fold"/>
</dbReference>
<dbReference type="GO" id="GO:0008234">
    <property type="term" value="F:cysteine-type peptidase activity"/>
    <property type="evidence" value="ECO:0007669"/>
    <property type="project" value="UniProtKB-KW"/>
</dbReference>
<dbReference type="AlphaFoldDB" id="A0A0A2G1B3"/>
<evidence type="ECO:0000256" key="2">
    <source>
        <dbReference type="ARBA" id="ARBA00022670"/>
    </source>
</evidence>
<feature type="signal peptide" evidence="5">
    <location>
        <begin position="1"/>
        <end position="25"/>
    </location>
</feature>
<evidence type="ECO:0000256" key="4">
    <source>
        <dbReference type="ARBA" id="ARBA00023026"/>
    </source>
</evidence>
<gene>
    <name evidence="6" type="ORF">HQ36_08590</name>
</gene>
<dbReference type="Proteomes" id="UP000030134">
    <property type="component" value="Unassembled WGS sequence"/>
</dbReference>
<dbReference type="eggNOG" id="COG5492">
    <property type="taxonomic scope" value="Bacteria"/>
</dbReference>
<dbReference type="EMBL" id="JQZW01000019">
    <property type="protein sequence ID" value="KGN97073.1"/>
    <property type="molecule type" value="Genomic_DNA"/>
</dbReference>
<evidence type="ECO:0000256" key="5">
    <source>
        <dbReference type="SAM" id="SignalP"/>
    </source>
</evidence>
<dbReference type="Gene3D" id="2.160.20.110">
    <property type="match status" value="1"/>
</dbReference>
<keyword evidence="3" id="KW-0378">Hydrolase</keyword>
<keyword evidence="4" id="KW-0843">Virulence</keyword>
<dbReference type="GO" id="GO:0006508">
    <property type="term" value="P:proteolysis"/>
    <property type="evidence" value="ECO:0007669"/>
    <property type="project" value="UniProtKB-KW"/>
</dbReference>
<keyword evidence="3" id="KW-0788">Thiol protease</keyword>
<evidence type="ECO:0008006" key="8">
    <source>
        <dbReference type="Google" id="ProtNLM"/>
    </source>
</evidence>